<organism evidence="2 3">
    <name type="scientific">Nocardioides dokdonensis FR1436</name>
    <dbReference type="NCBI Taxonomy" id="1300347"/>
    <lineage>
        <taxon>Bacteria</taxon>
        <taxon>Bacillati</taxon>
        <taxon>Actinomycetota</taxon>
        <taxon>Actinomycetes</taxon>
        <taxon>Propionibacteriales</taxon>
        <taxon>Nocardioidaceae</taxon>
        <taxon>Nocardioides</taxon>
    </lineage>
</organism>
<dbReference type="InterPro" id="IPR029068">
    <property type="entry name" value="Glyas_Bleomycin-R_OHBP_Dase"/>
</dbReference>
<dbReference type="Gene3D" id="3.10.180.10">
    <property type="entry name" value="2,3-Dihydroxybiphenyl 1,2-Dioxygenase, domain 1"/>
    <property type="match status" value="1"/>
</dbReference>
<dbReference type="RefSeq" id="WP_068115097.1">
    <property type="nucleotide sequence ID" value="NZ_CP015079.1"/>
</dbReference>
<dbReference type="SUPFAM" id="SSF54593">
    <property type="entry name" value="Glyoxalase/Bleomycin resistance protein/Dihydroxybiphenyl dioxygenase"/>
    <property type="match status" value="1"/>
</dbReference>
<dbReference type="EMBL" id="CP015079">
    <property type="protein sequence ID" value="ANH39682.1"/>
    <property type="molecule type" value="Genomic_DNA"/>
</dbReference>
<evidence type="ECO:0000313" key="2">
    <source>
        <dbReference type="EMBL" id="ANH39682.1"/>
    </source>
</evidence>
<reference evidence="2 3" key="1">
    <citation type="submission" date="2016-03" db="EMBL/GenBank/DDBJ databases">
        <title>Complete genome sequence of a soil Actinobacterium, Nocardioides dokdonensis FR1436.</title>
        <authorList>
            <person name="Kwon S.-K."/>
            <person name="Kim K."/>
            <person name="Kim J.F."/>
        </authorList>
    </citation>
    <scope>NUCLEOTIDE SEQUENCE [LARGE SCALE GENOMIC DNA]</scope>
    <source>
        <strain evidence="2 3">FR1436</strain>
    </source>
</reference>
<sequence length="130" mass="14239">MVSRVANICVDSHDPVAQARWWEQVLDDFHVVPDGAWNDNEAELRGPGGRWLEFLRVPEAKVVKNRMHLCLRPVGTTCDAEVERIVGLGASVVDDRRGLEDGGWVVLGDPEGNEFCVLSTSAEDAGISQA</sequence>
<dbReference type="PANTHER" id="PTHR35908:SF1">
    <property type="entry name" value="CONSERVED PROTEIN"/>
    <property type="match status" value="1"/>
</dbReference>
<name>A0A1A9GPU6_9ACTN</name>
<gene>
    <name evidence="2" type="ORF">I601_3275</name>
</gene>
<dbReference type="PATRIC" id="fig|1300347.3.peg.3280"/>
<accession>A0A1A9GPU6</accession>
<evidence type="ECO:0000259" key="1">
    <source>
        <dbReference type="Pfam" id="PF18029"/>
    </source>
</evidence>
<dbReference type="PANTHER" id="PTHR35908">
    <property type="entry name" value="HYPOTHETICAL FUSION PROTEIN"/>
    <property type="match status" value="1"/>
</dbReference>
<dbReference type="AlphaFoldDB" id="A0A1A9GPU6"/>
<evidence type="ECO:0000313" key="3">
    <source>
        <dbReference type="Proteomes" id="UP000077868"/>
    </source>
</evidence>
<keyword evidence="3" id="KW-1185">Reference proteome</keyword>
<protein>
    <submittedName>
        <fullName evidence="2">Glyoxalase-like domain protein</fullName>
    </submittedName>
</protein>
<dbReference type="InterPro" id="IPR041581">
    <property type="entry name" value="Glyoxalase_6"/>
</dbReference>
<proteinExistence type="predicted"/>
<feature type="domain" description="Glyoxalase-like" evidence="1">
    <location>
        <begin position="8"/>
        <end position="118"/>
    </location>
</feature>
<dbReference type="KEGG" id="ndk:I601_3275"/>
<dbReference type="STRING" id="1300347.I601_3275"/>
<dbReference type="OrthoDB" id="3823476at2"/>
<dbReference type="Pfam" id="PF18029">
    <property type="entry name" value="Glyoxalase_6"/>
    <property type="match status" value="1"/>
</dbReference>
<dbReference type="Proteomes" id="UP000077868">
    <property type="component" value="Chromosome"/>
</dbReference>